<keyword evidence="9" id="KW-1185">Reference proteome</keyword>
<dbReference type="SUPFAM" id="SSF53335">
    <property type="entry name" value="S-adenosyl-L-methionine-dependent methyltransferases"/>
    <property type="match status" value="1"/>
</dbReference>
<dbReference type="PANTHER" id="PTHR11265:SF0">
    <property type="entry name" value="12S RRNA N4-METHYLCYTIDINE METHYLTRANSFERASE"/>
    <property type="match status" value="1"/>
</dbReference>
<evidence type="ECO:0000313" key="9">
    <source>
        <dbReference type="Proteomes" id="UP001359886"/>
    </source>
</evidence>
<dbReference type="FunFam" id="1.10.150.170:FF:000001">
    <property type="entry name" value="Ribosomal RNA small subunit methyltransferase H"/>
    <property type="match status" value="1"/>
</dbReference>
<dbReference type="InterPro" id="IPR029063">
    <property type="entry name" value="SAM-dependent_MTases_sf"/>
</dbReference>
<dbReference type="AlphaFoldDB" id="A0AAW9R9A1"/>
<dbReference type="GO" id="GO:0071424">
    <property type="term" value="F:rRNA (cytosine-N4-)-methyltransferase activity"/>
    <property type="evidence" value="ECO:0007669"/>
    <property type="project" value="UniProtKB-UniRule"/>
</dbReference>
<evidence type="ECO:0000313" key="8">
    <source>
        <dbReference type="EMBL" id="MEJ8569592.1"/>
    </source>
</evidence>
<evidence type="ECO:0000256" key="4">
    <source>
        <dbReference type="ARBA" id="ARBA00022603"/>
    </source>
</evidence>
<keyword evidence="4 7" id="KW-0489">Methyltransferase</keyword>
<evidence type="ECO:0000256" key="1">
    <source>
        <dbReference type="ARBA" id="ARBA00010396"/>
    </source>
</evidence>
<dbReference type="InterPro" id="IPR023397">
    <property type="entry name" value="SAM-dep_MeTrfase_MraW_recog"/>
</dbReference>
<dbReference type="PANTHER" id="PTHR11265">
    <property type="entry name" value="S-ADENOSYL-METHYLTRANSFERASE MRAW"/>
    <property type="match status" value="1"/>
</dbReference>
<feature type="binding site" evidence="7">
    <location>
        <position position="80"/>
    </location>
    <ligand>
        <name>S-adenosyl-L-methionine</name>
        <dbReference type="ChEBI" id="CHEBI:59789"/>
    </ligand>
</feature>
<comment type="catalytic activity">
    <reaction evidence="7">
        <text>cytidine(1402) in 16S rRNA + S-adenosyl-L-methionine = N(4)-methylcytidine(1402) in 16S rRNA + S-adenosyl-L-homocysteine + H(+)</text>
        <dbReference type="Rhea" id="RHEA:42928"/>
        <dbReference type="Rhea" id="RHEA-COMP:10286"/>
        <dbReference type="Rhea" id="RHEA-COMP:10287"/>
        <dbReference type="ChEBI" id="CHEBI:15378"/>
        <dbReference type="ChEBI" id="CHEBI:57856"/>
        <dbReference type="ChEBI" id="CHEBI:59789"/>
        <dbReference type="ChEBI" id="CHEBI:74506"/>
        <dbReference type="ChEBI" id="CHEBI:82748"/>
        <dbReference type="EC" id="2.1.1.199"/>
    </reaction>
</comment>
<comment type="subcellular location">
    <subcellularLocation>
        <location evidence="7">Cytoplasm</location>
    </subcellularLocation>
</comment>
<dbReference type="RefSeq" id="WP_354696919.1">
    <property type="nucleotide sequence ID" value="NZ_JAZHOG010000016.1"/>
</dbReference>
<dbReference type="Gene3D" id="3.40.50.150">
    <property type="entry name" value="Vaccinia Virus protein VP39"/>
    <property type="match status" value="1"/>
</dbReference>
<feature type="binding site" evidence="7">
    <location>
        <position position="102"/>
    </location>
    <ligand>
        <name>S-adenosyl-L-methionine</name>
        <dbReference type="ChEBI" id="CHEBI:59789"/>
    </ligand>
</feature>
<evidence type="ECO:0000256" key="5">
    <source>
        <dbReference type="ARBA" id="ARBA00022679"/>
    </source>
</evidence>
<dbReference type="SUPFAM" id="SSF81799">
    <property type="entry name" value="Putative methyltransferase TM0872, insert domain"/>
    <property type="match status" value="1"/>
</dbReference>
<dbReference type="Proteomes" id="UP001359886">
    <property type="component" value="Unassembled WGS sequence"/>
</dbReference>
<dbReference type="NCBIfam" id="TIGR00006">
    <property type="entry name" value="16S rRNA (cytosine(1402)-N(4))-methyltransferase RsmH"/>
    <property type="match status" value="1"/>
</dbReference>
<evidence type="ECO:0000256" key="3">
    <source>
        <dbReference type="ARBA" id="ARBA00022552"/>
    </source>
</evidence>
<keyword evidence="6 7" id="KW-0949">S-adenosyl-L-methionine</keyword>
<accession>A0AAW9R9A1</accession>
<evidence type="ECO:0000256" key="6">
    <source>
        <dbReference type="ARBA" id="ARBA00022691"/>
    </source>
</evidence>
<evidence type="ECO:0000256" key="7">
    <source>
        <dbReference type="HAMAP-Rule" id="MF_01007"/>
    </source>
</evidence>
<reference evidence="8 9" key="1">
    <citation type="submission" date="2024-02" db="EMBL/GenBank/DDBJ databases">
        <title>A novel Wenzhouxiangellaceae bacterium, isolated from coastal sediments.</title>
        <authorList>
            <person name="Du Z.-J."/>
            <person name="Ye Y.-Q."/>
            <person name="Zhang X.-Y."/>
        </authorList>
    </citation>
    <scope>NUCLEOTIDE SEQUENCE [LARGE SCALE GENOMIC DNA]</scope>
    <source>
        <strain evidence="8 9">CH-27</strain>
    </source>
</reference>
<evidence type="ECO:0000256" key="2">
    <source>
        <dbReference type="ARBA" id="ARBA00022490"/>
    </source>
</evidence>
<feature type="binding site" evidence="7">
    <location>
        <begin position="34"/>
        <end position="36"/>
    </location>
    <ligand>
        <name>S-adenosyl-L-methionine</name>
        <dbReference type="ChEBI" id="CHEBI:59789"/>
    </ligand>
</feature>
<dbReference type="Gene3D" id="1.10.150.170">
    <property type="entry name" value="Putative methyltransferase TM0872, insert domain"/>
    <property type="match status" value="1"/>
</dbReference>
<feature type="binding site" evidence="7">
    <location>
        <position position="54"/>
    </location>
    <ligand>
        <name>S-adenosyl-L-methionine</name>
        <dbReference type="ChEBI" id="CHEBI:59789"/>
    </ligand>
</feature>
<organism evidence="8 9">
    <name type="scientific">Elongatibacter sediminis</name>
    <dbReference type="NCBI Taxonomy" id="3119006"/>
    <lineage>
        <taxon>Bacteria</taxon>
        <taxon>Pseudomonadati</taxon>
        <taxon>Pseudomonadota</taxon>
        <taxon>Gammaproteobacteria</taxon>
        <taxon>Chromatiales</taxon>
        <taxon>Wenzhouxiangellaceae</taxon>
        <taxon>Elongatibacter</taxon>
    </lineage>
</organism>
<dbReference type="GO" id="GO:0005737">
    <property type="term" value="C:cytoplasm"/>
    <property type="evidence" value="ECO:0007669"/>
    <property type="project" value="UniProtKB-SubCell"/>
</dbReference>
<feature type="binding site" evidence="7">
    <location>
        <position position="109"/>
    </location>
    <ligand>
        <name>S-adenosyl-L-methionine</name>
        <dbReference type="ChEBI" id="CHEBI:59789"/>
    </ligand>
</feature>
<comment type="caution">
    <text evidence="8">The sequence shown here is derived from an EMBL/GenBank/DDBJ whole genome shotgun (WGS) entry which is preliminary data.</text>
</comment>
<comment type="function">
    <text evidence="7">Specifically methylates the N4 position of cytidine in position 1402 (C1402) of 16S rRNA.</text>
</comment>
<sequence>MSNDQHQPVLLEEVLEGLKIRADGNYLDGTFGRGGHSRAIADCLSGEGCLVALDKDPEAIAAGLGMFKANPCFRITQGSFADMERHVRDWGLEGNLDGVLLDLGVSSPQLDNPERGFSFMGDGPLDMRMNPLQGVSAAEWLAEAPEREISRVFWEYGEERHARRIARSIVMARQQRQMETTGQLAKLIEETIGRREPKKHPATRCFQAIRIHINNELADLAQGLDAAITELRPGGRLVVISFHSLEDRLVKRTFREAARPGKVRRNLPEHPDLKPRLRLVGKAIRPSSSELSANPRARSAIMRIAEKLA</sequence>
<dbReference type="InterPro" id="IPR002903">
    <property type="entry name" value="RsmH"/>
</dbReference>
<dbReference type="EC" id="2.1.1.199" evidence="7"/>
<dbReference type="Pfam" id="PF01795">
    <property type="entry name" value="Methyltransf_5"/>
    <property type="match status" value="1"/>
</dbReference>
<keyword evidence="3 7" id="KW-0698">rRNA processing</keyword>
<dbReference type="HAMAP" id="MF_01007">
    <property type="entry name" value="16SrRNA_methyltr_H"/>
    <property type="match status" value="1"/>
</dbReference>
<gene>
    <name evidence="7 8" type="primary">rsmH</name>
    <name evidence="8" type="ORF">V3330_18335</name>
</gene>
<dbReference type="GO" id="GO:0070475">
    <property type="term" value="P:rRNA base methylation"/>
    <property type="evidence" value="ECO:0007669"/>
    <property type="project" value="UniProtKB-UniRule"/>
</dbReference>
<dbReference type="EMBL" id="JAZHOG010000016">
    <property type="protein sequence ID" value="MEJ8569592.1"/>
    <property type="molecule type" value="Genomic_DNA"/>
</dbReference>
<keyword evidence="2 7" id="KW-0963">Cytoplasm</keyword>
<name>A0AAW9R9A1_9GAMM</name>
<dbReference type="PIRSF" id="PIRSF004486">
    <property type="entry name" value="MraW"/>
    <property type="match status" value="1"/>
</dbReference>
<proteinExistence type="inferred from homology"/>
<protein>
    <recommendedName>
        <fullName evidence="7">Ribosomal RNA small subunit methyltransferase H</fullName>
        <ecNumber evidence="7">2.1.1.199</ecNumber>
    </recommendedName>
    <alternativeName>
        <fullName evidence="7">16S rRNA m(4)C1402 methyltransferase</fullName>
    </alternativeName>
    <alternativeName>
        <fullName evidence="7">rRNA (cytosine-N(4)-)-methyltransferase RsmH</fullName>
    </alternativeName>
</protein>
<keyword evidence="5 7" id="KW-0808">Transferase</keyword>
<comment type="similarity">
    <text evidence="1 7">Belongs to the methyltransferase superfamily. RsmH family.</text>
</comment>